<comment type="subcellular location">
    <subcellularLocation>
        <location evidence="1">Cytoplasm</location>
    </subcellularLocation>
</comment>
<name>J9GPL7_9ZZZZ</name>
<dbReference type="SUPFAM" id="SSF52540">
    <property type="entry name" value="P-loop containing nucleoside triphosphate hydrolases"/>
    <property type="match status" value="1"/>
</dbReference>
<dbReference type="InterPro" id="IPR003395">
    <property type="entry name" value="RecF/RecN/SMC_N"/>
</dbReference>
<evidence type="ECO:0000256" key="1">
    <source>
        <dbReference type="ARBA" id="ARBA00004496"/>
    </source>
</evidence>
<reference evidence="10" key="1">
    <citation type="journal article" date="2012" name="PLoS ONE">
        <title>Gene sets for utilization of primary and secondary nutrition supplies in the distal gut of endangered iberian lynx.</title>
        <authorList>
            <person name="Alcaide M."/>
            <person name="Messina E."/>
            <person name="Richter M."/>
            <person name="Bargiela R."/>
            <person name="Peplies J."/>
            <person name="Huws S.A."/>
            <person name="Newbold C.J."/>
            <person name="Golyshin P.N."/>
            <person name="Simon M.A."/>
            <person name="Lopez G."/>
            <person name="Yakimov M.M."/>
            <person name="Ferrer M."/>
        </authorList>
    </citation>
    <scope>NUCLEOTIDE SEQUENCE</scope>
</reference>
<sequence>MRVNRLAVKDWRNIEQIIFKPGPGLNVICGENGQGKTNLLEAVWMLTGAKSFRPAKDAQLIRAGRAFSLLDAEVESALGNDHILLTVGGSDTPRPGRTARLNGGDVGRASALAGRFGAVVFQPDDLSLVKGSPEGRRRFLDAALCQLYPGYLATLRRYTRLVSQKNSLLKHWNRTPGADLMCDAFDMDLAVQGEEIVRRRREYLEKLGPIATQNYAEISSERENLSVRYQGNFQPGKLAERIRATRREDRMSGCCTVGPHREDMELLLKGFPARQYASQGQQRSAVLSLKLAEACTAAAITGQQPVMLLDDVLSELDEGRQNYLLTRMQKGQTIVTACDPGLFEKTSGRVFRMEAGRITAL</sequence>
<evidence type="ECO:0000256" key="4">
    <source>
        <dbReference type="ARBA" id="ARBA00022490"/>
    </source>
</evidence>
<comment type="similarity">
    <text evidence="2">Belongs to the RecF family.</text>
</comment>
<comment type="caution">
    <text evidence="10">The sequence shown here is derived from an EMBL/GenBank/DDBJ whole genome shotgun (WGS) entry which is preliminary data.</text>
</comment>
<keyword evidence="6" id="KW-0547">Nucleotide-binding</keyword>
<gene>
    <name evidence="10" type="ORF">EVA_02222</name>
</gene>
<dbReference type="GO" id="GO:0006260">
    <property type="term" value="P:DNA replication"/>
    <property type="evidence" value="ECO:0007669"/>
    <property type="project" value="UniProtKB-KW"/>
</dbReference>
<dbReference type="GO" id="GO:0005524">
    <property type="term" value="F:ATP binding"/>
    <property type="evidence" value="ECO:0007669"/>
    <property type="project" value="UniProtKB-KW"/>
</dbReference>
<dbReference type="InterPro" id="IPR027417">
    <property type="entry name" value="P-loop_NTPase"/>
</dbReference>
<keyword evidence="5" id="KW-0235">DNA replication</keyword>
<feature type="domain" description="RecF/RecN/SMC N-terminal" evidence="9">
    <location>
        <begin position="3"/>
        <end position="347"/>
    </location>
</feature>
<evidence type="ECO:0000256" key="3">
    <source>
        <dbReference type="ARBA" id="ARBA00020170"/>
    </source>
</evidence>
<dbReference type="NCBIfam" id="TIGR00611">
    <property type="entry name" value="recf"/>
    <property type="match status" value="1"/>
</dbReference>
<keyword evidence="7" id="KW-0067">ATP-binding</keyword>
<dbReference type="AlphaFoldDB" id="J9GPL7"/>
<evidence type="ECO:0000256" key="5">
    <source>
        <dbReference type="ARBA" id="ARBA00022705"/>
    </source>
</evidence>
<evidence type="ECO:0000256" key="2">
    <source>
        <dbReference type="ARBA" id="ARBA00008016"/>
    </source>
</evidence>
<dbReference type="HAMAP" id="MF_00365">
    <property type="entry name" value="RecF"/>
    <property type="match status" value="1"/>
</dbReference>
<dbReference type="Gene3D" id="3.40.50.300">
    <property type="entry name" value="P-loop containing nucleotide triphosphate hydrolases"/>
    <property type="match status" value="1"/>
</dbReference>
<dbReference type="GO" id="GO:0000731">
    <property type="term" value="P:DNA synthesis involved in DNA repair"/>
    <property type="evidence" value="ECO:0007669"/>
    <property type="project" value="TreeGrafter"/>
</dbReference>
<dbReference type="PROSITE" id="PS00617">
    <property type="entry name" value="RECF_1"/>
    <property type="match status" value="1"/>
</dbReference>
<proteinExistence type="inferred from homology"/>
<dbReference type="PROSITE" id="PS00618">
    <property type="entry name" value="RECF_2"/>
    <property type="match status" value="1"/>
</dbReference>
<dbReference type="GO" id="GO:0003697">
    <property type="term" value="F:single-stranded DNA binding"/>
    <property type="evidence" value="ECO:0007669"/>
    <property type="project" value="InterPro"/>
</dbReference>
<dbReference type="PANTHER" id="PTHR32182">
    <property type="entry name" value="DNA REPLICATION AND REPAIR PROTEIN RECF"/>
    <property type="match status" value="1"/>
</dbReference>
<organism evidence="10">
    <name type="scientific">gut metagenome</name>
    <dbReference type="NCBI Taxonomy" id="749906"/>
    <lineage>
        <taxon>unclassified sequences</taxon>
        <taxon>metagenomes</taxon>
        <taxon>organismal metagenomes</taxon>
    </lineage>
</organism>
<dbReference type="Pfam" id="PF02463">
    <property type="entry name" value="SMC_N"/>
    <property type="match status" value="1"/>
</dbReference>
<evidence type="ECO:0000259" key="9">
    <source>
        <dbReference type="Pfam" id="PF02463"/>
    </source>
</evidence>
<dbReference type="GO" id="GO:0005737">
    <property type="term" value="C:cytoplasm"/>
    <property type="evidence" value="ECO:0007669"/>
    <property type="project" value="UniProtKB-SubCell"/>
</dbReference>
<dbReference type="InterPro" id="IPR001238">
    <property type="entry name" value="DNA-binding_RecF"/>
</dbReference>
<dbReference type="InterPro" id="IPR018078">
    <property type="entry name" value="DNA-binding_RecF_CS"/>
</dbReference>
<dbReference type="GO" id="GO:0006302">
    <property type="term" value="P:double-strand break repair"/>
    <property type="evidence" value="ECO:0007669"/>
    <property type="project" value="TreeGrafter"/>
</dbReference>
<evidence type="ECO:0000256" key="8">
    <source>
        <dbReference type="ARBA" id="ARBA00023125"/>
    </source>
</evidence>
<keyword evidence="8" id="KW-0238">DNA-binding</keyword>
<accession>J9GPL7</accession>
<dbReference type="InterPro" id="IPR042174">
    <property type="entry name" value="RecF_2"/>
</dbReference>
<dbReference type="PANTHER" id="PTHR32182:SF0">
    <property type="entry name" value="DNA REPLICATION AND REPAIR PROTEIN RECF"/>
    <property type="match status" value="1"/>
</dbReference>
<evidence type="ECO:0000313" key="10">
    <source>
        <dbReference type="EMBL" id="EJX09669.1"/>
    </source>
</evidence>
<evidence type="ECO:0000256" key="7">
    <source>
        <dbReference type="ARBA" id="ARBA00022840"/>
    </source>
</evidence>
<dbReference type="EMBL" id="AMCI01000340">
    <property type="protein sequence ID" value="EJX09669.1"/>
    <property type="molecule type" value="Genomic_DNA"/>
</dbReference>
<protein>
    <recommendedName>
        <fullName evidence="3">DNA replication and repair protein RecF</fullName>
    </recommendedName>
</protein>
<evidence type="ECO:0000256" key="6">
    <source>
        <dbReference type="ARBA" id="ARBA00022741"/>
    </source>
</evidence>
<dbReference type="Gene3D" id="1.20.1050.90">
    <property type="entry name" value="RecF/RecN/SMC, N-terminal domain"/>
    <property type="match status" value="1"/>
</dbReference>
<keyword evidence="4" id="KW-0963">Cytoplasm</keyword>